<evidence type="ECO:0000313" key="8">
    <source>
        <dbReference type="Proteomes" id="UP000002872"/>
    </source>
</evidence>
<organism evidence="7 8">
    <name type="scientific">Nematocida parisii (strain ERTm3)</name>
    <name type="common">Nematode killer fungus</name>
    <dbReference type="NCBI Taxonomy" id="935791"/>
    <lineage>
        <taxon>Eukaryota</taxon>
        <taxon>Fungi</taxon>
        <taxon>Fungi incertae sedis</taxon>
        <taxon>Microsporidia</taxon>
        <taxon>Nematocida</taxon>
    </lineage>
</organism>
<dbReference type="Proteomes" id="UP000002872">
    <property type="component" value="Unassembled WGS sequence"/>
</dbReference>
<keyword evidence="2" id="KW-0677">Repeat</keyword>
<dbReference type="AlphaFoldDB" id="I3EJB8"/>
<dbReference type="OrthoDB" id="10006270at2759"/>
<dbReference type="GO" id="GO:0045842">
    <property type="term" value="P:positive regulation of mitotic metaphase/anaphase transition"/>
    <property type="evidence" value="ECO:0007669"/>
    <property type="project" value="TreeGrafter"/>
</dbReference>
<dbReference type="SUPFAM" id="SSF48452">
    <property type="entry name" value="TPR-like"/>
    <property type="match status" value="1"/>
</dbReference>
<dbReference type="Gene3D" id="1.25.40.10">
    <property type="entry name" value="Tetratricopeptide repeat domain"/>
    <property type="match status" value="1"/>
</dbReference>
<proteinExistence type="predicted"/>
<dbReference type="GO" id="GO:0005737">
    <property type="term" value="C:cytoplasm"/>
    <property type="evidence" value="ECO:0007669"/>
    <property type="project" value="TreeGrafter"/>
</dbReference>
<dbReference type="GO" id="GO:0016567">
    <property type="term" value="P:protein ubiquitination"/>
    <property type="evidence" value="ECO:0007669"/>
    <property type="project" value="TreeGrafter"/>
</dbReference>
<evidence type="ECO:0000313" key="7">
    <source>
        <dbReference type="EMBL" id="EIJ89315.1"/>
    </source>
</evidence>
<evidence type="ECO:0000256" key="3">
    <source>
        <dbReference type="ARBA" id="ARBA00022776"/>
    </source>
</evidence>
<name>I3EJB8_NEMP3</name>
<reference evidence="7" key="1">
    <citation type="submission" date="2011-01" db="EMBL/GenBank/DDBJ databases">
        <title>The Genome Sequence of Nematocida parisii strain ERTm3.</title>
        <authorList>
            <consortium name="The Broad Institute Genome Sequencing Platform"/>
            <consortium name="The Broad Institute Genome Sequencing Center for Infectious Disease"/>
            <person name="Cuomo C."/>
            <person name="Troemel E."/>
            <person name="Young S.K."/>
            <person name="Zeng Q."/>
            <person name="Gargeya S."/>
            <person name="Fitzgerald M."/>
            <person name="Haas B."/>
            <person name="Abouelleil A."/>
            <person name="Alvarado L."/>
            <person name="Arachchi H.M."/>
            <person name="Berlin A."/>
            <person name="Chapman S.B."/>
            <person name="Gearin G."/>
            <person name="Goldberg J."/>
            <person name="Griggs A."/>
            <person name="Gujja S."/>
            <person name="Hansen M."/>
            <person name="Heiman D."/>
            <person name="Howarth C."/>
            <person name="Larimer J."/>
            <person name="Lui A."/>
            <person name="MacDonald P.J.P."/>
            <person name="McCowen C."/>
            <person name="Montmayeur A."/>
            <person name="Murphy C."/>
            <person name="Neiman D."/>
            <person name="Pearson M."/>
            <person name="Priest M."/>
            <person name="Roberts A."/>
            <person name="Saif S."/>
            <person name="Shea T."/>
            <person name="Sisk P."/>
            <person name="Stolte C."/>
            <person name="Sykes S."/>
            <person name="Wortman J."/>
            <person name="Nusbaum C."/>
            <person name="Birren B."/>
        </authorList>
    </citation>
    <scope>NUCLEOTIDE SEQUENCE</scope>
    <source>
        <strain evidence="7">ERTm3</strain>
    </source>
</reference>
<dbReference type="OMA" id="LIYYEYY"/>
<dbReference type="GO" id="GO:0005680">
    <property type="term" value="C:anaphase-promoting complex"/>
    <property type="evidence" value="ECO:0007669"/>
    <property type="project" value="UniProtKB-ARBA"/>
</dbReference>
<dbReference type="EMBL" id="GL870876">
    <property type="protein sequence ID" value="EIJ89315.1"/>
    <property type="molecule type" value="Genomic_DNA"/>
</dbReference>
<dbReference type="GO" id="GO:0031145">
    <property type="term" value="P:anaphase-promoting complex-dependent catabolic process"/>
    <property type="evidence" value="ECO:0007669"/>
    <property type="project" value="TreeGrafter"/>
</dbReference>
<dbReference type="SMART" id="SM00028">
    <property type="entry name" value="TPR"/>
    <property type="match status" value="4"/>
</dbReference>
<protein>
    <recommendedName>
        <fullName evidence="9">Cdc23 domain-containing protein</fullName>
    </recommendedName>
</protein>
<dbReference type="VEuPathDB" id="MicrosporidiaDB:NEQG_00085"/>
<evidence type="ECO:0000256" key="4">
    <source>
        <dbReference type="ARBA" id="ARBA00022786"/>
    </source>
</evidence>
<sequence>MERELFYACLASNLEESSIVLGEYIFKKYDSPEAFLLLLTALMAFSKYEAAKWLITRRREYFDYTEVQIIYIEVMKRLGELSEIEQFTISETKIGLVPPVDITPISIHSLSHYYQGLIHRNPEKARECFISALKIDERNFEVLLYCVINSKEIVYAHTPELKELFKNITETTSTFSLFSRTFHSPFTCAVLARRLFNQRQVSELFQISQYMSALYKSNYLTYITIGMYYILVGKYSDSKRALFKALQLNNSYGIGWILLGYTQGFLCEGNNAITCYEKAEILLENSFMASLGIALEYHRMKSYKKAEKKYLEVNKGFGIEVCLNPYLSLLIMEKRYAEVLELIKERECAGERALIKSMCYIFLNDLDMAESALLGVNISYDNKVQSKYYLLQGYIYHTKKKYCDAIEMYQKAILKSTGGTLVNDLLELAIKNSLEESDKRLVVQYKEDLFDFLDLKSDLPLTL</sequence>
<keyword evidence="1" id="KW-0132">Cell division</keyword>
<evidence type="ECO:0000256" key="1">
    <source>
        <dbReference type="ARBA" id="ARBA00022618"/>
    </source>
</evidence>
<gene>
    <name evidence="7" type="ORF">NEQG_00085</name>
</gene>
<evidence type="ECO:0000256" key="5">
    <source>
        <dbReference type="ARBA" id="ARBA00022803"/>
    </source>
</evidence>
<dbReference type="InterPro" id="IPR019734">
    <property type="entry name" value="TPR_rpt"/>
</dbReference>
<keyword evidence="5" id="KW-0802">TPR repeat</keyword>
<dbReference type="HOGENOM" id="CLU_594506_0_0_1"/>
<dbReference type="InterPro" id="IPR011990">
    <property type="entry name" value="TPR-like_helical_dom_sf"/>
</dbReference>
<keyword evidence="8" id="KW-1185">Reference proteome</keyword>
<keyword evidence="6" id="KW-0131">Cell cycle</keyword>
<evidence type="ECO:0000256" key="2">
    <source>
        <dbReference type="ARBA" id="ARBA00022737"/>
    </source>
</evidence>
<evidence type="ECO:0000256" key="6">
    <source>
        <dbReference type="ARBA" id="ARBA00023306"/>
    </source>
</evidence>
<dbReference type="PANTHER" id="PTHR12558">
    <property type="entry name" value="CELL DIVISION CYCLE 16,23,27"/>
    <property type="match status" value="1"/>
</dbReference>
<dbReference type="STRING" id="935791.I3EJB8"/>
<dbReference type="GO" id="GO:0051301">
    <property type="term" value="P:cell division"/>
    <property type="evidence" value="ECO:0007669"/>
    <property type="project" value="UniProtKB-KW"/>
</dbReference>
<keyword evidence="4" id="KW-0833">Ubl conjugation pathway</keyword>
<accession>I3EJB8</accession>
<dbReference type="InParanoid" id="I3EJB8"/>
<keyword evidence="3" id="KW-0498">Mitosis</keyword>
<dbReference type="PANTHER" id="PTHR12558:SF9">
    <property type="entry name" value="CELL DIVISION CYCLE PROTEIN 16 HOMOLOG"/>
    <property type="match status" value="1"/>
</dbReference>
<evidence type="ECO:0008006" key="9">
    <source>
        <dbReference type="Google" id="ProtNLM"/>
    </source>
</evidence>